<accession>A0A9P8UHU3</accession>
<proteinExistence type="predicted"/>
<gene>
    <name evidence="2" type="ORF">BKA67DRAFT_538226</name>
</gene>
<dbReference type="InterPro" id="IPR022025">
    <property type="entry name" value="Amidoligase_2"/>
</dbReference>
<dbReference type="RefSeq" id="XP_045956694.1">
    <property type="nucleotide sequence ID" value="XM_046100446.1"/>
</dbReference>
<evidence type="ECO:0000313" key="2">
    <source>
        <dbReference type="EMBL" id="KAH6652416.1"/>
    </source>
</evidence>
<dbReference type="PANTHER" id="PTHR36847">
    <property type="entry name" value="AMIDOLIGASE ENZYME"/>
    <property type="match status" value="1"/>
</dbReference>
<dbReference type="PANTHER" id="PTHR36847:SF1">
    <property type="entry name" value="AMIDOLIGASE ENZYME"/>
    <property type="match status" value="1"/>
</dbReference>
<comment type="caution">
    <text evidence="2">The sequence shown here is derived from an EMBL/GenBank/DDBJ whole genome shotgun (WGS) entry which is preliminary data.</text>
</comment>
<dbReference type="Proteomes" id="UP000758603">
    <property type="component" value="Unassembled WGS sequence"/>
</dbReference>
<evidence type="ECO:0000256" key="1">
    <source>
        <dbReference type="SAM" id="MobiDB-lite"/>
    </source>
</evidence>
<feature type="region of interest" description="Disordered" evidence="1">
    <location>
        <begin position="397"/>
        <end position="426"/>
    </location>
</feature>
<dbReference type="GeneID" id="70129338"/>
<name>A0A9P8UHU3_9PEZI</name>
<evidence type="ECO:0000313" key="3">
    <source>
        <dbReference type="Proteomes" id="UP000758603"/>
    </source>
</evidence>
<dbReference type="OrthoDB" id="4768338at2759"/>
<dbReference type="Pfam" id="PF12224">
    <property type="entry name" value="Amidoligase_2"/>
    <property type="match status" value="1"/>
</dbReference>
<dbReference type="AlphaFoldDB" id="A0A9P8UHU3"/>
<organism evidence="2 3">
    <name type="scientific">Truncatella angustata</name>
    <dbReference type="NCBI Taxonomy" id="152316"/>
    <lineage>
        <taxon>Eukaryota</taxon>
        <taxon>Fungi</taxon>
        <taxon>Dikarya</taxon>
        <taxon>Ascomycota</taxon>
        <taxon>Pezizomycotina</taxon>
        <taxon>Sordariomycetes</taxon>
        <taxon>Xylariomycetidae</taxon>
        <taxon>Amphisphaeriales</taxon>
        <taxon>Sporocadaceae</taxon>
        <taxon>Truncatella</taxon>
    </lineage>
</organism>
<dbReference type="EMBL" id="JAGPXC010000006">
    <property type="protein sequence ID" value="KAH6652416.1"/>
    <property type="molecule type" value="Genomic_DNA"/>
</dbReference>
<sequence length="426" mass="47866">MALNDSESDLTFGVELEAIGFFRVLNEGDDVNDSFIRDAWPGYILVPYELEHRAGIYAVQQMIDILRSHNVDINNFDHSVVGPPYPSPPSAEPTRHSPNCANPLYHRWTLKRDASVRLLQDVDDHMSDITDSLIDNPGRRVGYLALELISPAVKASSVDDMVEVFTVIEHFQGLFKLHVNSTTGLHVHVGMGRRWFTAQWLNQIAALTWAADAILTYVHPDHRRNNHYCMRNRIHSQLAAGMTAAQAMDGASSSFVYVQGSPCPTTEEGAWEIGRCNTSNQIGRLMHVPPAMGPAYNFDNYFPEPSRRGGKTTIEFRQAAGSISPEWVCHWAAICIGVCRYAIFHMDWQFFDHTLVVRCDSVDAGTEPFNEPLDIFLREIGCAASSLFIMAHSHDQRLSRNGPTMDPQPGPRARRRRRRPGPDLLS</sequence>
<keyword evidence="3" id="KW-1185">Reference proteome</keyword>
<reference evidence="2" key="1">
    <citation type="journal article" date="2021" name="Nat. Commun.">
        <title>Genetic determinants of endophytism in the Arabidopsis root mycobiome.</title>
        <authorList>
            <person name="Mesny F."/>
            <person name="Miyauchi S."/>
            <person name="Thiergart T."/>
            <person name="Pickel B."/>
            <person name="Atanasova L."/>
            <person name="Karlsson M."/>
            <person name="Huettel B."/>
            <person name="Barry K.W."/>
            <person name="Haridas S."/>
            <person name="Chen C."/>
            <person name="Bauer D."/>
            <person name="Andreopoulos W."/>
            <person name="Pangilinan J."/>
            <person name="LaButti K."/>
            <person name="Riley R."/>
            <person name="Lipzen A."/>
            <person name="Clum A."/>
            <person name="Drula E."/>
            <person name="Henrissat B."/>
            <person name="Kohler A."/>
            <person name="Grigoriev I.V."/>
            <person name="Martin F.M."/>
            <person name="Hacquard S."/>
        </authorList>
    </citation>
    <scope>NUCLEOTIDE SEQUENCE</scope>
    <source>
        <strain evidence="2">MPI-SDFR-AT-0073</strain>
    </source>
</reference>
<protein>
    <submittedName>
        <fullName evidence="2">Amidoligase enzyme-domain-containing protein</fullName>
    </submittedName>
</protein>